<feature type="transmembrane region" description="Helical" evidence="1">
    <location>
        <begin position="183"/>
        <end position="202"/>
    </location>
</feature>
<protein>
    <submittedName>
        <fullName evidence="2">Uncharacterized protein</fullName>
    </submittedName>
</protein>
<sequence>MSKKKSIKNDNSNAIQYNQVWIEEYKMMREELVNYMNKLHEVKNMMYIAVGSILLFTISDTLPIICVLLPLLFVLPIYISAVNYWLCIRKISSYLVVFHESYEDCPIHWESRNNMLKKIGIREKENFSKSTFSNIPTQLYPYYTCASMTITVYFLQLYKYAIKEMKLHSSINFLMISIDGIKVYIHIIIGVVIIIFLIIFFIRMSKGTSYDELLIKFLIIKDNEEQKKIGKCWKNESYIKNEAYDRDFTNISEFINKYL</sequence>
<keyword evidence="3" id="KW-1185">Reference proteome</keyword>
<proteinExistence type="predicted"/>
<dbReference type="AlphaFoldDB" id="N2AA33"/>
<keyword evidence="1" id="KW-0812">Transmembrane</keyword>
<dbReference type="HOGENOM" id="CLU_1072601_0_0_9"/>
<feature type="transmembrane region" description="Helical" evidence="1">
    <location>
        <begin position="140"/>
        <end position="162"/>
    </location>
</feature>
<evidence type="ECO:0000313" key="2">
    <source>
        <dbReference type="EMBL" id="EMZ21189.1"/>
    </source>
</evidence>
<keyword evidence="1" id="KW-0472">Membrane</keyword>
<dbReference type="Proteomes" id="UP000012589">
    <property type="component" value="Unassembled WGS sequence"/>
</dbReference>
<organism evidence="2 3">
    <name type="scientific">Eubacterium plexicaudatum ASF492</name>
    <dbReference type="NCBI Taxonomy" id="1235802"/>
    <lineage>
        <taxon>Bacteria</taxon>
        <taxon>Bacillati</taxon>
        <taxon>Bacillota</taxon>
        <taxon>Clostridia</taxon>
        <taxon>Eubacteriales</taxon>
        <taxon>Eubacteriaceae</taxon>
        <taxon>Eubacterium</taxon>
    </lineage>
</organism>
<evidence type="ECO:0000313" key="3">
    <source>
        <dbReference type="Proteomes" id="UP000012589"/>
    </source>
</evidence>
<dbReference type="EMBL" id="AQFT01000136">
    <property type="protein sequence ID" value="EMZ21189.1"/>
    <property type="molecule type" value="Genomic_DNA"/>
</dbReference>
<dbReference type="STRING" id="1235802.C823_04762"/>
<reference evidence="2 3" key="1">
    <citation type="journal article" date="2014" name="Genome Announc.">
        <title>Draft genome sequences of the altered schaedler flora, a defined bacterial community from gnotobiotic mice.</title>
        <authorList>
            <person name="Wannemuehler M.J."/>
            <person name="Overstreet A.M."/>
            <person name="Ward D.V."/>
            <person name="Phillips G.J."/>
        </authorList>
    </citation>
    <scope>NUCLEOTIDE SEQUENCE [LARGE SCALE GENOMIC DNA]</scope>
    <source>
        <strain evidence="2 3">ASF492</strain>
    </source>
</reference>
<accession>N2AA33</accession>
<feature type="transmembrane region" description="Helical" evidence="1">
    <location>
        <begin position="46"/>
        <end position="79"/>
    </location>
</feature>
<keyword evidence="1" id="KW-1133">Transmembrane helix</keyword>
<evidence type="ECO:0000256" key="1">
    <source>
        <dbReference type="SAM" id="Phobius"/>
    </source>
</evidence>
<gene>
    <name evidence="2" type="ORF">C823_04762</name>
</gene>
<name>N2AA33_9FIRM</name>
<comment type="caution">
    <text evidence="2">The sequence shown here is derived from an EMBL/GenBank/DDBJ whole genome shotgun (WGS) entry which is preliminary data.</text>
</comment>
<dbReference type="PATRIC" id="fig|1235802.3.peg.5015"/>